<dbReference type="AlphaFoldDB" id="A0A0N4Z1S2"/>
<dbReference type="Pfam" id="PF00046">
    <property type="entry name" value="Homeodomain"/>
    <property type="match status" value="1"/>
</dbReference>
<proteinExistence type="predicted"/>
<evidence type="ECO:0000256" key="7">
    <source>
        <dbReference type="SAM" id="MobiDB-lite"/>
    </source>
</evidence>
<name>A0A0N4Z1S2_PARTI</name>
<evidence type="ECO:0000256" key="6">
    <source>
        <dbReference type="RuleBase" id="RU000682"/>
    </source>
</evidence>
<dbReference type="InterPro" id="IPR017970">
    <property type="entry name" value="Homeobox_CS"/>
</dbReference>
<evidence type="ECO:0000256" key="1">
    <source>
        <dbReference type="ARBA" id="ARBA00004123"/>
    </source>
</evidence>
<organism evidence="9 10">
    <name type="scientific">Parastrongyloides trichosuri</name>
    <name type="common">Possum-specific nematode worm</name>
    <dbReference type="NCBI Taxonomy" id="131310"/>
    <lineage>
        <taxon>Eukaryota</taxon>
        <taxon>Metazoa</taxon>
        <taxon>Ecdysozoa</taxon>
        <taxon>Nematoda</taxon>
        <taxon>Chromadorea</taxon>
        <taxon>Rhabditida</taxon>
        <taxon>Tylenchina</taxon>
        <taxon>Panagrolaimomorpha</taxon>
        <taxon>Strongyloidoidea</taxon>
        <taxon>Strongyloididae</taxon>
        <taxon>Parastrongyloides</taxon>
    </lineage>
</organism>
<dbReference type="FunFam" id="1.10.10.60:FF:000679">
    <property type="entry name" value="Homeobox protein aristaless"/>
    <property type="match status" value="1"/>
</dbReference>
<keyword evidence="9" id="KW-1185">Reference proteome</keyword>
<evidence type="ECO:0000256" key="3">
    <source>
        <dbReference type="ARBA" id="ARBA00023155"/>
    </source>
</evidence>
<dbReference type="PANTHER" id="PTHR24329">
    <property type="entry name" value="HOMEOBOX PROTEIN ARISTALESS"/>
    <property type="match status" value="1"/>
</dbReference>
<dbReference type="PANTHER" id="PTHR24329:SF543">
    <property type="entry name" value="FI01017P-RELATED"/>
    <property type="match status" value="1"/>
</dbReference>
<evidence type="ECO:0000256" key="2">
    <source>
        <dbReference type="ARBA" id="ARBA00023125"/>
    </source>
</evidence>
<feature type="region of interest" description="Disordered" evidence="7">
    <location>
        <begin position="31"/>
        <end position="87"/>
    </location>
</feature>
<keyword evidence="4 5" id="KW-0539">Nucleus</keyword>
<feature type="DNA-binding region" description="Homeobox" evidence="5">
    <location>
        <begin position="84"/>
        <end position="143"/>
    </location>
</feature>
<evidence type="ECO:0000256" key="4">
    <source>
        <dbReference type="ARBA" id="ARBA00023242"/>
    </source>
</evidence>
<comment type="subcellular location">
    <subcellularLocation>
        <location evidence="1 5 6">Nucleus</location>
    </subcellularLocation>
</comment>
<evidence type="ECO:0000259" key="8">
    <source>
        <dbReference type="PROSITE" id="PS50071"/>
    </source>
</evidence>
<dbReference type="InterPro" id="IPR009057">
    <property type="entry name" value="Homeodomain-like_sf"/>
</dbReference>
<reference evidence="10" key="1">
    <citation type="submission" date="2017-02" db="UniProtKB">
        <authorList>
            <consortium name="WormBaseParasite"/>
        </authorList>
    </citation>
    <scope>IDENTIFICATION</scope>
</reference>
<evidence type="ECO:0000313" key="10">
    <source>
        <dbReference type="WBParaSite" id="PTRK_0000081800.1"/>
    </source>
</evidence>
<protein>
    <submittedName>
        <fullName evidence="10">Homeobox domain-containing protein</fullName>
    </submittedName>
</protein>
<dbReference type="Gene3D" id="1.10.10.60">
    <property type="entry name" value="Homeodomain-like"/>
    <property type="match status" value="1"/>
</dbReference>
<keyword evidence="2 5" id="KW-0238">DNA-binding</keyword>
<feature type="compositionally biased region" description="Low complexity" evidence="7">
    <location>
        <begin position="43"/>
        <end position="52"/>
    </location>
</feature>
<dbReference type="PROSITE" id="PS50071">
    <property type="entry name" value="HOMEOBOX_2"/>
    <property type="match status" value="1"/>
</dbReference>
<dbReference type="WBParaSite" id="PTRK_0000081800.1">
    <property type="protein sequence ID" value="PTRK_0000081800.1"/>
    <property type="gene ID" value="PTRK_0000081800"/>
</dbReference>
<dbReference type="PROSITE" id="PS00027">
    <property type="entry name" value="HOMEOBOX_1"/>
    <property type="match status" value="1"/>
</dbReference>
<dbReference type="SMART" id="SM00389">
    <property type="entry name" value="HOX"/>
    <property type="match status" value="1"/>
</dbReference>
<dbReference type="GO" id="GO:0005634">
    <property type="term" value="C:nucleus"/>
    <property type="evidence" value="ECO:0007669"/>
    <property type="project" value="UniProtKB-SubCell"/>
</dbReference>
<dbReference type="GO" id="GO:0030182">
    <property type="term" value="P:neuron differentiation"/>
    <property type="evidence" value="ECO:0007669"/>
    <property type="project" value="UniProtKB-ARBA"/>
</dbReference>
<dbReference type="InterPro" id="IPR050649">
    <property type="entry name" value="Paired_Homeobox_TFs"/>
</dbReference>
<dbReference type="STRING" id="131310.A0A0N4Z1S2"/>
<evidence type="ECO:0000313" key="9">
    <source>
        <dbReference type="Proteomes" id="UP000038045"/>
    </source>
</evidence>
<dbReference type="CDD" id="cd00086">
    <property type="entry name" value="homeodomain"/>
    <property type="match status" value="1"/>
</dbReference>
<feature type="domain" description="Homeobox" evidence="8">
    <location>
        <begin position="82"/>
        <end position="142"/>
    </location>
</feature>
<dbReference type="SUPFAM" id="SSF46689">
    <property type="entry name" value="Homeodomain-like"/>
    <property type="match status" value="1"/>
</dbReference>
<dbReference type="InterPro" id="IPR001356">
    <property type="entry name" value="HD"/>
</dbReference>
<dbReference type="GO" id="GO:0000977">
    <property type="term" value="F:RNA polymerase II transcription regulatory region sequence-specific DNA binding"/>
    <property type="evidence" value="ECO:0007669"/>
    <property type="project" value="TreeGrafter"/>
</dbReference>
<accession>A0A0N4Z1S2</accession>
<dbReference type="GO" id="GO:0000981">
    <property type="term" value="F:DNA-binding transcription factor activity, RNA polymerase II-specific"/>
    <property type="evidence" value="ECO:0007669"/>
    <property type="project" value="InterPro"/>
</dbReference>
<evidence type="ECO:0000256" key="5">
    <source>
        <dbReference type="PROSITE-ProRule" id="PRU00108"/>
    </source>
</evidence>
<dbReference type="Proteomes" id="UP000038045">
    <property type="component" value="Unplaced"/>
</dbReference>
<sequence>METKTNDSENKKGLMTALTVVPSFLFNSHLPSSNDKRNDGIGSLESPESLTSTEEEGKNYMKNHNTTKKHPHHEKSSSSLSKKQRRNRTTFTTFQLHELEQSFEKCHYPDVYARELLAQKVKLPEVRVQVWFQNRRAKWRRVEKIEASALSELSSIKKPISFQNWNWNQDPTSPIFNPQLGTLTGTSNNRDDFMASFPNFNTNINSTLNMGLGLENNDKNLNNNYFMISQSNPSTDMVNQSFNTSNPFYFPYFASSQRQNYYNNNSTNFTSQGNLLNVPGNTNSESYLNTVSTLNTNCLSSTPDKE</sequence>
<keyword evidence="3 5" id="KW-0371">Homeobox</keyword>